<evidence type="ECO:0000313" key="1">
    <source>
        <dbReference type="EMBL" id="SKA69923.1"/>
    </source>
</evidence>
<dbReference type="Proteomes" id="UP000190814">
    <property type="component" value="Unassembled WGS sequence"/>
</dbReference>
<dbReference type="EMBL" id="FUXZ01000012">
    <property type="protein sequence ID" value="SKA69923.1"/>
    <property type="molecule type" value="Genomic_DNA"/>
</dbReference>
<dbReference type="STRING" id="39495.SAMN02745111_01944"/>
<proteinExistence type="predicted"/>
<protein>
    <submittedName>
        <fullName evidence="1">Uncharacterized protein</fullName>
    </submittedName>
</protein>
<keyword evidence="2" id="KW-1185">Reference proteome</keyword>
<gene>
    <name evidence="1" type="ORF">SAMN02745111_01944</name>
</gene>
<evidence type="ECO:0000313" key="2">
    <source>
        <dbReference type="Proteomes" id="UP000190814"/>
    </source>
</evidence>
<name>A0A1T4VY64_9FIRM</name>
<sequence length="156" mass="18825">MKYKGKILRMSHISDILEEIPIDYYLYVNDDEDIDNKCIKWGQSIVRPVKAYEIEWMYEIKHFLIFQGKKYNGYWVFPDEGIVELSIYEKDRNSYDSKYDVIMVARGEWILKVPIDEVTLYETKTYLDKDKYMNEGIEEVLSEETYLIDEPNWAEE</sequence>
<reference evidence="1 2" key="1">
    <citation type="submission" date="2017-02" db="EMBL/GenBank/DDBJ databases">
        <authorList>
            <person name="Peterson S.W."/>
        </authorList>
    </citation>
    <scope>NUCLEOTIDE SEQUENCE [LARGE SCALE GENOMIC DNA]</scope>
    <source>
        <strain evidence="1 2">ATCC 35992</strain>
    </source>
</reference>
<dbReference type="AlphaFoldDB" id="A0A1T4VY64"/>
<organism evidence="1 2">
    <name type="scientific">Eubacterium uniforme</name>
    <dbReference type="NCBI Taxonomy" id="39495"/>
    <lineage>
        <taxon>Bacteria</taxon>
        <taxon>Bacillati</taxon>
        <taxon>Bacillota</taxon>
        <taxon>Clostridia</taxon>
        <taxon>Eubacteriales</taxon>
        <taxon>Eubacteriaceae</taxon>
        <taxon>Eubacterium</taxon>
    </lineage>
</organism>
<accession>A0A1T4VY64</accession>